<evidence type="ECO:0000313" key="2">
    <source>
        <dbReference type="Proteomes" id="UP000452293"/>
    </source>
</evidence>
<protein>
    <submittedName>
        <fullName evidence="1">Uncharacterized protein</fullName>
    </submittedName>
</protein>
<proteinExistence type="predicted"/>
<evidence type="ECO:0000313" key="1">
    <source>
        <dbReference type="EMBL" id="MZL78750.1"/>
    </source>
</evidence>
<dbReference type="Proteomes" id="UP000452293">
    <property type="component" value="Unassembled WGS sequence"/>
</dbReference>
<dbReference type="EMBL" id="WWVW01000038">
    <property type="protein sequence ID" value="MZL78750.1"/>
    <property type="molecule type" value="Genomic_DNA"/>
</dbReference>
<organism evidence="1 2">
    <name type="scientific">Blautia massiliensis</name>
    <name type="common">ex Durand et al. 2017</name>
    <dbReference type="NCBI Taxonomy" id="1737424"/>
    <lineage>
        <taxon>Bacteria</taxon>
        <taxon>Bacillati</taxon>
        <taxon>Bacillota</taxon>
        <taxon>Clostridia</taxon>
        <taxon>Lachnospirales</taxon>
        <taxon>Lachnospiraceae</taxon>
        <taxon>Blautia</taxon>
    </lineage>
</organism>
<dbReference type="RefSeq" id="WP_129976005.1">
    <property type="nucleotide sequence ID" value="NZ_JAAIUS010000010.1"/>
</dbReference>
<gene>
    <name evidence="1" type="ORF">GT718_15655</name>
</gene>
<sequence length="178" mass="20360">MFQQEKEYLEDAYSYYQKTGERSMQYEFSKDNREKQLTIRCLDALCDDGYIQYEYRATGFCGIKLTPKGIHFVENGFQDDTVPSISGNNNIFVTGSGNTISNNYNQLIADVQNSELDPEIKEVLETLLYELKNPALSEKKKESKIKDFLSEISSDALSDTASSTLSTLLMFLFKKIIF</sequence>
<reference evidence="1 2" key="1">
    <citation type="journal article" date="2019" name="Nat. Med.">
        <title>A library of human gut bacterial isolates paired with longitudinal multiomics data enables mechanistic microbiome research.</title>
        <authorList>
            <person name="Poyet M."/>
            <person name="Groussin M."/>
            <person name="Gibbons S.M."/>
            <person name="Avila-Pacheco J."/>
            <person name="Jiang X."/>
            <person name="Kearney S.M."/>
            <person name="Perrotta A.R."/>
            <person name="Berdy B."/>
            <person name="Zhao S."/>
            <person name="Lieberman T.D."/>
            <person name="Swanson P.K."/>
            <person name="Smith M."/>
            <person name="Roesemann S."/>
            <person name="Alexander J.E."/>
            <person name="Rich S.A."/>
            <person name="Livny J."/>
            <person name="Vlamakis H."/>
            <person name="Clish C."/>
            <person name="Bullock K."/>
            <person name="Deik A."/>
            <person name="Scott J."/>
            <person name="Pierce K.A."/>
            <person name="Xavier R.J."/>
            <person name="Alm E.J."/>
        </authorList>
    </citation>
    <scope>NUCLEOTIDE SEQUENCE [LARGE SCALE GENOMIC DNA]</scope>
    <source>
        <strain evidence="1 2">BIOML-A1</strain>
    </source>
</reference>
<comment type="caution">
    <text evidence="1">The sequence shown here is derived from an EMBL/GenBank/DDBJ whole genome shotgun (WGS) entry which is preliminary data.</text>
</comment>
<name>A0ABW9X6R7_9FIRM</name>
<accession>A0ABW9X6R7</accession>
<keyword evidence="2" id="KW-1185">Reference proteome</keyword>